<name>A0A136JD88_9PEZI</name>
<accession>A0A136JD88</accession>
<feature type="region of interest" description="Disordered" evidence="1">
    <location>
        <begin position="1"/>
        <end position="73"/>
    </location>
</feature>
<evidence type="ECO:0000313" key="2">
    <source>
        <dbReference type="EMBL" id="KXJ95104.1"/>
    </source>
</evidence>
<organism evidence="2 3">
    <name type="scientific">Microdochium bolleyi</name>
    <dbReference type="NCBI Taxonomy" id="196109"/>
    <lineage>
        <taxon>Eukaryota</taxon>
        <taxon>Fungi</taxon>
        <taxon>Dikarya</taxon>
        <taxon>Ascomycota</taxon>
        <taxon>Pezizomycotina</taxon>
        <taxon>Sordariomycetes</taxon>
        <taxon>Xylariomycetidae</taxon>
        <taxon>Xylariales</taxon>
        <taxon>Microdochiaceae</taxon>
        <taxon>Microdochium</taxon>
    </lineage>
</organism>
<proteinExistence type="predicted"/>
<dbReference type="InParanoid" id="A0A136JD88"/>
<dbReference type="OrthoDB" id="10564035at2759"/>
<evidence type="ECO:0000313" key="3">
    <source>
        <dbReference type="Proteomes" id="UP000070501"/>
    </source>
</evidence>
<evidence type="ECO:0000256" key="1">
    <source>
        <dbReference type="SAM" id="MobiDB-lite"/>
    </source>
</evidence>
<protein>
    <submittedName>
        <fullName evidence="2">Uncharacterized protein</fullName>
    </submittedName>
</protein>
<keyword evidence="3" id="KW-1185">Reference proteome</keyword>
<feature type="compositionally biased region" description="Polar residues" evidence="1">
    <location>
        <begin position="52"/>
        <end position="64"/>
    </location>
</feature>
<feature type="compositionally biased region" description="Polar residues" evidence="1">
    <location>
        <begin position="14"/>
        <end position="31"/>
    </location>
</feature>
<sequence>MAPAGVRPPGIGCDTSSRQVAQSNSTLNTWLTGRRQPSWLNNAKSVAPTPRNPQAGQSPRTHSVQLPAAVLPI</sequence>
<gene>
    <name evidence="2" type="ORF">Micbo1qcDRAFT_156914</name>
</gene>
<dbReference type="EMBL" id="KQ964246">
    <property type="protein sequence ID" value="KXJ95104.1"/>
    <property type="molecule type" value="Genomic_DNA"/>
</dbReference>
<dbReference type="AlphaFoldDB" id="A0A136JD88"/>
<feature type="non-terminal residue" evidence="2">
    <location>
        <position position="73"/>
    </location>
</feature>
<dbReference type="Proteomes" id="UP000070501">
    <property type="component" value="Unassembled WGS sequence"/>
</dbReference>
<reference evidence="3" key="1">
    <citation type="submission" date="2016-02" db="EMBL/GenBank/DDBJ databases">
        <title>Draft genome sequence of Microdochium bolleyi, a fungal endophyte of beachgrass.</title>
        <authorList>
            <consortium name="DOE Joint Genome Institute"/>
            <person name="David A.S."/>
            <person name="May G."/>
            <person name="Haridas S."/>
            <person name="Lim J."/>
            <person name="Wang M."/>
            <person name="Labutti K."/>
            <person name="Lipzen A."/>
            <person name="Barry K."/>
            <person name="Grigoriev I.V."/>
        </authorList>
    </citation>
    <scope>NUCLEOTIDE SEQUENCE [LARGE SCALE GENOMIC DNA]</scope>
    <source>
        <strain evidence="3">J235TASD1</strain>
    </source>
</reference>